<dbReference type="Proteomes" id="UP000005496">
    <property type="component" value="Unassembled WGS sequence"/>
</dbReference>
<gene>
    <name evidence="3" type="ORF">Dthio_PD3654</name>
</gene>
<evidence type="ECO:0000256" key="2">
    <source>
        <dbReference type="RuleBase" id="RU362080"/>
    </source>
</evidence>
<reference evidence="3" key="1">
    <citation type="submission" date="2010-05" db="EMBL/GenBank/DDBJ databases">
        <title>The draft genome of Desulfonatronospira thiodismutans ASO3-1.</title>
        <authorList>
            <consortium name="US DOE Joint Genome Institute (JGI-PGF)"/>
            <person name="Lucas S."/>
            <person name="Copeland A."/>
            <person name="Lapidus A."/>
            <person name="Cheng J.-F."/>
            <person name="Bruce D."/>
            <person name="Goodwin L."/>
            <person name="Pitluck S."/>
            <person name="Chertkov O."/>
            <person name="Brettin T."/>
            <person name="Detter J.C."/>
            <person name="Han C."/>
            <person name="Land M.L."/>
            <person name="Hauser L."/>
            <person name="Kyrpides N."/>
            <person name="Mikhailova N."/>
            <person name="Muyzer G."/>
            <person name="Woyke T."/>
        </authorList>
    </citation>
    <scope>NUCLEOTIDE SEQUENCE [LARGE SCALE GENOMIC DNA]</scope>
    <source>
        <strain evidence="3">ASO3-1</strain>
    </source>
</reference>
<dbReference type="Pfam" id="PF02604">
    <property type="entry name" value="PhdYeFM_antitox"/>
    <property type="match status" value="1"/>
</dbReference>
<accession>D6SJZ5</accession>
<organism evidence="3 4">
    <name type="scientific">Desulfonatronospira thiodismutans ASO3-1</name>
    <dbReference type="NCBI Taxonomy" id="555779"/>
    <lineage>
        <taxon>Bacteria</taxon>
        <taxon>Pseudomonadati</taxon>
        <taxon>Thermodesulfobacteriota</taxon>
        <taxon>Desulfovibrionia</taxon>
        <taxon>Desulfovibrionales</taxon>
        <taxon>Desulfonatronovibrionaceae</taxon>
        <taxon>Desulfonatronospira</taxon>
    </lineage>
</organism>
<dbReference type="AlphaFoldDB" id="D6SJZ5"/>
<dbReference type="EMBL" id="ACJN02000001">
    <property type="protein sequence ID" value="EFI36198.1"/>
    <property type="molecule type" value="Genomic_DNA"/>
</dbReference>
<evidence type="ECO:0000313" key="3">
    <source>
        <dbReference type="EMBL" id="EFI36198.1"/>
    </source>
</evidence>
<dbReference type="Gene3D" id="3.40.1620.10">
    <property type="entry name" value="YefM-like domain"/>
    <property type="match status" value="1"/>
</dbReference>
<sequence length="93" mass="10000">MKNNISVAKAKATFSECIRTVEAGNSVLITRHGKPIAALVSPNDLEQLERLRKAGPECGLASIVGGWENSEELASILDASPRHGQRNTPDPEH</sequence>
<dbReference type="OrthoDB" id="9800503at2"/>
<dbReference type="RefSeq" id="WP_008869320.1">
    <property type="nucleotide sequence ID" value="NZ_ACJN02000001.1"/>
</dbReference>
<dbReference type="InterPro" id="IPR006442">
    <property type="entry name" value="Antitoxin_Phd/YefM"/>
</dbReference>
<proteinExistence type="inferred from homology"/>
<comment type="function">
    <text evidence="2">Antitoxin component of a type II toxin-antitoxin (TA) system.</text>
</comment>
<evidence type="ECO:0000256" key="1">
    <source>
        <dbReference type="ARBA" id="ARBA00009981"/>
    </source>
</evidence>
<comment type="similarity">
    <text evidence="1 2">Belongs to the phD/YefM antitoxin family.</text>
</comment>
<evidence type="ECO:0000313" key="4">
    <source>
        <dbReference type="Proteomes" id="UP000005496"/>
    </source>
</evidence>
<dbReference type="InterPro" id="IPR036165">
    <property type="entry name" value="YefM-like_sf"/>
</dbReference>
<dbReference type="NCBIfam" id="TIGR01552">
    <property type="entry name" value="phd_fam"/>
    <property type="match status" value="1"/>
</dbReference>
<dbReference type="SUPFAM" id="SSF143120">
    <property type="entry name" value="YefM-like"/>
    <property type="match status" value="1"/>
</dbReference>
<name>D6SJZ5_9BACT</name>
<comment type="caution">
    <text evidence="3">The sequence shown here is derived from an EMBL/GenBank/DDBJ whole genome shotgun (WGS) entry which is preliminary data.</text>
</comment>
<keyword evidence="4" id="KW-1185">Reference proteome</keyword>
<protein>
    <recommendedName>
        <fullName evidence="2">Antitoxin</fullName>
    </recommendedName>
</protein>